<dbReference type="InterPro" id="IPR007627">
    <property type="entry name" value="RNA_pol_sigma70_r2"/>
</dbReference>
<keyword evidence="2" id="KW-0805">Transcription regulation</keyword>
<dbReference type="Pfam" id="PF08281">
    <property type="entry name" value="Sigma70_r4_2"/>
    <property type="match status" value="1"/>
</dbReference>
<gene>
    <name evidence="7" type="ORF">LZ480_11725</name>
</gene>
<evidence type="ECO:0000259" key="6">
    <source>
        <dbReference type="Pfam" id="PF08281"/>
    </source>
</evidence>
<dbReference type="Proteomes" id="UP001316087">
    <property type="component" value="Unassembled WGS sequence"/>
</dbReference>
<evidence type="ECO:0000256" key="1">
    <source>
        <dbReference type="ARBA" id="ARBA00010641"/>
    </source>
</evidence>
<dbReference type="SUPFAM" id="SSF88946">
    <property type="entry name" value="Sigma2 domain of RNA polymerase sigma factors"/>
    <property type="match status" value="1"/>
</dbReference>
<dbReference type="RefSeq" id="WP_241369631.1">
    <property type="nucleotide sequence ID" value="NZ_JAKZFC010000004.1"/>
</dbReference>
<dbReference type="InterPro" id="IPR014284">
    <property type="entry name" value="RNA_pol_sigma-70_dom"/>
</dbReference>
<comment type="caution">
    <text evidence="7">The sequence shown here is derived from an EMBL/GenBank/DDBJ whole genome shotgun (WGS) entry which is preliminary data.</text>
</comment>
<organism evidence="7 8">
    <name type="scientific">Solibacillus palustris</name>
    <dbReference type="NCBI Taxonomy" id="2908203"/>
    <lineage>
        <taxon>Bacteria</taxon>
        <taxon>Bacillati</taxon>
        <taxon>Bacillota</taxon>
        <taxon>Bacilli</taxon>
        <taxon>Bacillales</taxon>
        <taxon>Caryophanaceae</taxon>
        <taxon>Solibacillus</taxon>
    </lineage>
</organism>
<feature type="domain" description="RNA polymerase sigma-70 region 2" evidence="5">
    <location>
        <begin position="13"/>
        <end position="79"/>
    </location>
</feature>
<protein>
    <submittedName>
        <fullName evidence="7">RNA polymerase sigma factor</fullName>
    </submittedName>
</protein>
<evidence type="ECO:0000259" key="5">
    <source>
        <dbReference type="Pfam" id="PF04542"/>
    </source>
</evidence>
<dbReference type="Pfam" id="PF04542">
    <property type="entry name" value="Sigma70_r2"/>
    <property type="match status" value="1"/>
</dbReference>
<reference evidence="7 8" key="1">
    <citation type="submission" date="2022-03" db="EMBL/GenBank/DDBJ databases">
        <authorList>
            <person name="Jo J.-H."/>
            <person name="Im W.-T."/>
        </authorList>
    </citation>
    <scope>NUCLEOTIDE SEQUENCE [LARGE SCALE GENOMIC DNA]</scope>
    <source>
        <strain evidence="7 8">MA9</strain>
    </source>
</reference>
<evidence type="ECO:0000313" key="7">
    <source>
        <dbReference type="EMBL" id="MCH7322562.1"/>
    </source>
</evidence>
<dbReference type="InterPro" id="IPR036388">
    <property type="entry name" value="WH-like_DNA-bd_sf"/>
</dbReference>
<dbReference type="PANTHER" id="PTHR43133">
    <property type="entry name" value="RNA POLYMERASE ECF-TYPE SIGMA FACTO"/>
    <property type="match status" value="1"/>
</dbReference>
<evidence type="ECO:0000256" key="4">
    <source>
        <dbReference type="ARBA" id="ARBA00023163"/>
    </source>
</evidence>
<sequence length="167" mass="19747">MNSHIEQLFINYVRDNKNQLYILAYSYVKNEQDALDVVQDSIQKGWTALDTLENQHQIKSWLYKIVVRTAIDFLRKMKRIQVTEDDTLNYLSEQQQDAYRNVDLESALENLPFSLKQIIILRFFEDLKLEDVANILDIPLSTAKSRLYKALKLLKIDMEDEEKIHHG</sequence>
<dbReference type="InterPro" id="IPR013324">
    <property type="entry name" value="RNA_pol_sigma_r3/r4-like"/>
</dbReference>
<dbReference type="Gene3D" id="1.10.10.10">
    <property type="entry name" value="Winged helix-like DNA-binding domain superfamily/Winged helix DNA-binding domain"/>
    <property type="match status" value="1"/>
</dbReference>
<keyword evidence="3" id="KW-0731">Sigma factor</keyword>
<accession>A0ABS9UE02</accession>
<evidence type="ECO:0000256" key="3">
    <source>
        <dbReference type="ARBA" id="ARBA00023082"/>
    </source>
</evidence>
<dbReference type="SUPFAM" id="SSF88659">
    <property type="entry name" value="Sigma3 and sigma4 domains of RNA polymerase sigma factors"/>
    <property type="match status" value="1"/>
</dbReference>
<name>A0ABS9UE02_9BACL</name>
<proteinExistence type="inferred from homology"/>
<dbReference type="CDD" id="cd06171">
    <property type="entry name" value="Sigma70_r4"/>
    <property type="match status" value="1"/>
</dbReference>
<evidence type="ECO:0000256" key="2">
    <source>
        <dbReference type="ARBA" id="ARBA00023015"/>
    </source>
</evidence>
<evidence type="ECO:0000313" key="8">
    <source>
        <dbReference type="Proteomes" id="UP001316087"/>
    </source>
</evidence>
<dbReference type="InterPro" id="IPR039425">
    <property type="entry name" value="RNA_pol_sigma-70-like"/>
</dbReference>
<dbReference type="PANTHER" id="PTHR43133:SF60">
    <property type="entry name" value="RNA POLYMERASE SIGMA FACTOR SIGV"/>
    <property type="match status" value="1"/>
</dbReference>
<dbReference type="InterPro" id="IPR013249">
    <property type="entry name" value="RNA_pol_sigma70_r4_t2"/>
</dbReference>
<keyword evidence="4" id="KW-0804">Transcription</keyword>
<keyword evidence="8" id="KW-1185">Reference proteome</keyword>
<comment type="similarity">
    <text evidence="1">Belongs to the sigma-70 factor family. ECF subfamily.</text>
</comment>
<dbReference type="InterPro" id="IPR013325">
    <property type="entry name" value="RNA_pol_sigma_r2"/>
</dbReference>
<dbReference type="EMBL" id="JAKZFC010000004">
    <property type="protein sequence ID" value="MCH7322562.1"/>
    <property type="molecule type" value="Genomic_DNA"/>
</dbReference>
<dbReference type="Gene3D" id="1.10.1740.10">
    <property type="match status" value="1"/>
</dbReference>
<dbReference type="NCBIfam" id="TIGR02937">
    <property type="entry name" value="sigma70-ECF"/>
    <property type="match status" value="1"/>
</dbReference>
<feature type="domain" description="RNA polymerase sigma factor 70 region 4 type 2" evidence="6">
    <location>
        <begin position="103"/>
        <end position="154"/>
    </location>
</feature>